<organism evidence="2 3">
    <name type="scientific">Thalassomonas actiniarum</name>
    <dbReference type="NCBI Taxonomy" id="485447"/>
    <lineage>
        <taxon>Bacteria</taxon>
        <taxon>Pseudomonadati</taxon>
        <taxon>Pseudomonadota</taxon>
        <taxon>Gammaproteobacteria</taxon>
        <taxon>Alteromonadales</taxon>
        <taxon>Colwelliaceae</taxon>
        <taxon>Thalassomonas</taxon>
    </lineage>
</organism>
<evidence type="ECO:0008006" key="4">
    <source>
        <dbReference type="Google" id="ProtNLM"/>
    </source>
</evidence>
<name>A0AAE9YUH3_9GAMM</name>
<keyword evidence="3" id="KW-1185">Reference proteome</keyword>
<keyword evidence="1" id="KW-0732">Signal</keyword>
<evidence type="ECO:0000256" key="1">
    <source>
        <dbReference type="SAM" id="SignalP"/>
    </source>
</evidence>
<dbReference type="KEGG" id="tact:SG35_010690"/>
<proteinExistence type="predicted"/>
<dbReference type="PROSITE" id="PS51257">
    <property type="entry name" value="PROKAR_LIPOPROTEIN"/>
    <property type="match status" value="1"/>
</dbReference>
<evidence type="ECO:0000313" key="3">
    <source>
        <dbReference type="Proteomes" id="UP000032568"/>
    </source>
</evidence>
<feature type="signal peptide" evidence="1">
    <location>
        <begin position="1"/>
        <end position="23"/>
    </location>
</feature>
<accession>A0AAE9YUH3</accession>
<dbReference type="Proteomes" id="UP000032568">
    <property type="component" value="Chromosome"/>
</dbReference>
<dbReference type="RefSeq" id="WP_044833514.1">
    <property type="nucleotide sequence ID" value="NZ_CP059735.1"/>
</dbReference>
<reference evidence="2 3" key="1">
    <citation type="journal article" date="2015" name="Genome Announc.">
        <title>Draft Genome Sequences of Marine Isolates of Thalassomonas viridans and Thalassomonas actiniarum.</title>
        <authorList>
            <person name="Olonade I."/>
            <person name="van Zyl L.J."/>
            <person name="Trindade M."/>
        </authorList>
    </citation>
    <scope>NUCLEOTIDE SEQUENCE [LARGE SCALE GENOMIC DNA]</scope>
    <source>
        <strain evidence="2 3">A5K-106</strain>
    </source>
</reference>
<gene>
    <name evidence="2" type="ORF">SG35_010690</name>
</gene>
<dbReference type="AlphaFoldDB" id="A0AAE9YUH3"/>
<protein>
    <recommendedName>
        <fullName evidence="4">Lipoprotein</fullName>
    </recommendedName>
</protein>
<evidence type="ECO:0000313" key="2">
    <source>
        <dbReference type="EMBL" id="WDE01053.1"/>
    </source>
</evidence>
<sequence length="143" mass="16646">MMKFLSFLLLGFAFLLTGCSEDANVIEVEHPEKVTVAFFEALYNEKNIEKAASACSPALARIIRHYRSPQAVARHMFNMSYDKVEIKPDDSGVKVREQFKNKAIITVYFDGYYQENRIKDVKRLSLIQQDNKWFIDKILKDPF</sequence>
<dbReference type="EMBL" id="CP059735">
    <property type="protein sequence ID" value="WDE01053.1"/>
    <property type="molecule type" value="Genomic_DNA"/>
</dbReference>
<reference evidence="2 3" key="2">
    <citation type="journal article" date="2022" name="Mar. Drugs">
        <title>Bioassay-Guided Fractionation Leads to the Detection of Cholic Acid Generated by the Rare Thalassomonas sp.</title>
        <authorList>
            <person name="Pheiffer F."/>
            <person name="Schneider Y.K."/>
            <person name="Hansen E.H."/>
            <person name="Andersen J.H."/>
            <person name="Isaksson J."/>
            <person name="Busche T."/>
            <person name="R C."/>
            <person name="Kalinowski J."/>
            <person name="Zyl L.V."/>
            <person name="Trindade M."/>
        </authorList>
    </citation>
    <scope>NUCLEOTIDE SEQUENCE [LARGE SCALE GENOMIC DNA]</scope>
    <source>
        <strain evidence="2 3">A5K-106</strain>
    </source>
</reference>
<feature type="chain" id="PRO_5042089454" description="Lipoprotein" evidence="1">
    <location>
        <begin position="24"/>
        <end position="143"/>
    </location>
</feature>